<keyword evidence="4 7" id="KW-0808">Transferase</keyword>
<evidence type="ECO:0000256" key="2">
    <source>
        <dbReference type="ARBA" id="ARBA00006739"/>
    </source>
</evidence>
<evidence type="ECO:0000259" key="5">
    <source>
        <dbReference type="Pfam" id="PF17994"/>
    </source>
</evidence>
<feature type="domain" description="Galactofuranosyltransferase GlfT2 N-terminal" evidence="5">
    <location>
        <begin position="87"/>
        <end position="200"/>
    </location>
</feature>
<dbReference type="InterPro" id="IPR029044">
    <property type="entry name" value="Nucleotide-diphossugar_trans"/>
</dbReference>
<evidence type="ECO:0000256" key="4">
    <source>
        <dbReference type="ARBA" id="ARBA00022679"/>
    </source>
</evidence>
<dbReference type="Pfam" id="PF19320">
    <property type="entry name" value="GlfT2_domain3"/>
    <property type="match status" value="1"/>
</dbReference>
<reference evidence="7 8" key="1">
    <citation type="journal article" date="2016" name="Sci. Rep.">
        <title>Evaluation of genetic diversity among strains of the human gut commensal Bifidobacterium adolescentis.</title>
        <authorList>
            <person name="Duranti S."/>
            <person name="Milani C."/>
            <person name="Lugli G.A."/>
            <person name="Mancabelli L."/>
            <person name="Turroni F."/>
            <person name="Ferrario C."/>
            <person name="Mangifesta M."/>
            <person name="Viappiani A."/>
            <person name="Sanchez B."/>
            <person name="Margolles A."/>
            <person name="van Sinderen D."/>
            <person name="Ventura M."/>
        </authorList>
    </citation>
    <scope>NUCLEOTIDE SEQUENCE [LARGE SCALE GENOMIC DNA]</scope>
    <source>
        <strain evidence="7 8">AL46-2</strain>
    </source>
</reference>
<dbReference type="PANTHER" id="PTHR43179">
    <property type="entry name" value="RHAMNOSYLTRANSFERASE WBBL"/>
    <property type="match status" value="1"/>
</dbReference>
<dbReference type="AlphaFoldDB" id="A0A1X2ZNM0"/>
<dbReference type="InterPro" id="IPR045699">
    <property type="entry name" value="GlfT2_C"/>
</dbReference>
<comment type="pathway">
    <text evidence="1">Cell wall biogenesis; cell wall polysaccharide biosynthesis.</text>
</comment>
<dbReference type="Proteomes" id="UP000193905">
    <property type="component" value="Unassembled WGS sequence"/>
</dbReference>
<dbReference type="Pfam" id="PF13641">
    <property type="entry name" value="Glyco_tranf_2_3"/>
    <property type="match status" value="1"/>
</dbReference>
<evidence type="ECO:0000256" key="1">
    <source>
        <dbReference type="ARBA" id="ARBA00004776"/>
    </source>
</evidence>
<dbReference type="InterPro" id="IPR040492">
    <property type="entry name" value="GlfT2_N"/>
</dbReference>
<gene>
    <name evidence="7" type="ORF">AL0462_1607</name>
</gene>
<evidence type="ECO:0000259" key="6">
    <source>
        <dbReference type="Pfam" id="PF19320"/>
    </source>
</evidence>
<proteinExistence type="inferred from homology"/>
<dbReference type="Pfam" id="PF17994">
    <property type="entry name" value="Glft2_N"/>
    <property type="match status" value="1"/>
</dbReference>
<evidence type="ECO:0000256" key="3">
    <source>
        <dbReference type="ARBA" id="ARBA00022676"/>
    </source>
</evidence>
<dbReference type="SUPFAM" id="SSF53448">
    <property type="entry name" value="Nucleotide-diphospho-sugar transferases"/>
    <property type="match status" value="1"/>
</dbReference>
<comment type="similarity">
    <text evidence="2">Belongs to the glycosyltransferase 2 family.</text>
</comment>
<evidence type="ECO:0000313" key="7">
    <source>
        <dbReference type="EMBL" id="OSG96007.1"/>
    </source>
</evidence>
<dbReference type="PANTHER" id="PTHR43179:SF12">
    <property type="entry name" value="GALACTOFURANOSYLTRANSFERASE GLFT2"/>
    <property type="match status" value="1"/>
</dbReference>
<dbReference type="RefSeq" id="WP_085381169.1">
    <property type="nucleotide sequence ID" value="NZ_CP123050.1"/>
</dbReference>
<accession>A0A1X2ZNM0</accession>
<comment type="caution">
    <text evidence="7">The sequence shown here is derived from an EMBL/GenBank/DDBJ whole genome shotgun (WGS) entry which is preliminary data.</text>
</comment>
<keyword evidence="3" id="KW-0328">Glycosyltransferase</keyword>
<protein>
    <submittedName>
        <fullName evidence="7">Glycosyl transferase family 2</fullName>
    </submittedName>
</protein>
<evidence type="ECO:0000313" key="8">
    <source>
        <dbReference type="Proteomes" id="UP000193905"/>
    </source>
</evidence>
<dbReference type="EMBL" id="LNKH01000010">
    <property type="protein sequence ID" value="OSG96007.1"/>
    <property type="molecule type" value="Genomic_DNA"/>
</dbReference>
<name>A0A1X2ZNM0_BIFAD</name>
<sequence>MSALEENQEWEAVNRIVFPTTDAESTLPLYVVNWTPSHPDPALFDARESLEKVAFSSLSKRQLSGTLRNGIFSAQEASKTELPAGSVLIKSRTSIELAAGQHVSLCTFFNAFPASYWQRWTKVTNVRFIAKVGGVGRIVVMKSSARGIPSTVTTIPVAQEDEFVEADISLSGFMDGGFIWADMESASNDSLTVTDAQWQVPTQERRAPHNSSLSIAITTFNRPSYCLNQLQTIAAEKNLRDHLDTIYCVDQGTDRVQDQPDFQQTRELLGQQLTYILQDNLGGSGGFSRGMYETVRAQKSAYVLLLDDDAITEPEAILRALQFSDYATRPVLVGGGMLHLDNRTVLYSSGERFDASSAMPAPATGTHYNHDFAVNPLRDTPELHKRINPDFNGWWLCLIPTEVLKKIGLSMPVFIKYDDVEFGLRAKENNIPTICLPGVAVWHQAWHDKDISRTWEEYFAQRNRWLCTLMHFPVPSKKFAFRMLYEDAHLGTKLLYSAMKLNHMALRDLTEGPEYIVRCLPQKLAEVRKAREGFTDSLVLHNLDDFPAALADYEPTFIPSDPKTVTKMGLKSVISAFFSQSSGIKDAHPQVSIMSKDAIWPAFNKVSSALVTTADGNGAAWFKRDSKLYRKELFRCVHLAANILKQWNKLSRLYRESDFCSINTWQRIFNQSSK</sequence>
<feature type="domain" description="Galactofuranosyltransferase-2 C-terminal" evidence="6">
    <location>
        <begin position="493"/>
        <end position="671"/>
    </location>
</feature>
<dbReference type="Gene3D" id="3.90.550.60">
    <property type="match status" value="1"/>
</dbReference>
<dbReference type="GO" id="GO:0016757">
    <property type="term" value="F:glycosyltransferase activity"/>
    <property type="evidence" value="ECO:0007669"/>
    <property type="project" value="UniProtKB-KW"/>
</dbReference>
<organism evidence="7 8">
    <name type="scientific">Bifidobacterium adolescentis</name>
    <dbReference type="NCBI Taxonomy" id="1680"/>
    <lineage>
        <taxon>Bacteria</taxon>
        <taxon>Bacillati</taxon>
        <taxon>Actinomycetota</taxon>
        <taxon>Actinomycetes</taxon>
        <taxon>Bifidobacteriales</taxon>
        <taxon>Bifidobacteriaceae</taxon>
        <taxon>Bifidobacterium</taxon>
    </lineage>
</organism>